<dbReference type="Proteomes" id="UP001519460">
    <property type="component" value="Unassembled WGS sequence"/>
</dbReference>
<keyword evidence="2" id="KW-1185">Reference proteome</keyword>
<name>A0ABD0LMF2_9CAEN</name>
<evidence type="ECO:0000313" key="2">
    <source>
        <dbReference type="Proteomes" id="UP001519460"/>
    </source>
</evidence>
<dbReference type="EMBL" id="JACVVK020000036">
    <property type="protein sequence ID" value="KAK7500542.1"/>
    <property type="molecule type" value="Genomic_DNA"/>
</dbReference>
<proteinExistence type="predicted"/>
<comment type="caution">
    <text evidence="1">The sequence shown here is derived from an EMBL/GenBank/DDBJ whole genome shotgun (WGS) entry which is preliminary data.</text>
</comment>
<sequence length="118" mass="13778">PCRMLWWRFRVEPANFLNVTELKCERERKKGGRVEGGRDIREELLSRDDNNHNKAVFKLDWNFVITFTFTTWDHQATDFLTFATLSSPCPPLSLILSLQQNGEGAWFSGDQAWNGSRR</sequence>
<gene>
    <name evidence="1" type="ORF">BaRGS_00008117</name>
</gene>
<reference evidence="1 2" key="1">
    <citation type="journal article" date="2023" name="Sci. Data">
        <title>Genome assembly of the Korean intertidal mud-creeper Batillaria attramentaria.</title>
        <authorList>
            <person name="Patra A.K."/>
            <person name="Ho P.T."/>
            <person name="Jun S."/>
            <person name="Lee S.J."/>
            <person name="Kim Y."/>
            <person name="Won Y.J."/>
        </authorList>
    </citation>
    <scope>NUCLEOTIDE SEQUENCE [LARGE SCALE GENOMIC DNA]</scope>
    <source>
        <strain evidence="1">Wonlab-2016</strain>
    </source>
</reference>
<feature type="non-terminal residue" evidence="1">
    <location>
        <position position="1"/>
    </location>
</feature>
<evidence type="ECO:0000313" key="1">
    <source>
        <dbReference type="EMBL" id="KAK7500542.1"/>
    </source>
</evidence>
<accession>A0ABD0LMF2</accession>
<dbReference type="AlphaFoldDB" id="A0ABD0LMF2"/>
<protein>
    <submittedName>
        <fullName evidence="1">Uncharacterized protein</fullName>
    </submittedName>
</protein>
<organism evidence="1 2">
    <name type="scientific">Batillaria attramentaria</name>
    <dbReference type="NCBI Taxonomy" id="370345"/>
    <lineage>
        <taxon>Eukaryota</taxon>
        <taxon>Metazoa</taxon>
        <taxon>Spiralia</taxon>
        <taxon>Lophotrochozoa</taxon>
        <taxon>Mollusca</taxon>
        <taxon>Gastropoda</taxon>
        <taxon>Caenogastropoda</taxon>
        <taxon>Sorbeoconcha</taxon>
        <taxon>Cerithioidea</taxon>
        <taxon>Batillariidae</taxon>
        <taxon>Batillaria</taxon>
    </lineage>
</organism>